<evidence type="ECO:0000313" key="3">
    <source>
        <dbReference type="Proteomes" id="UP000307507"/>
    </source>
</evidence>
<gene>
    <name evidence="2" type="ORF">E6C50_13395</name>
</gene>
<proteinExistence type="predicted"/>
<keyword evidence="3" id="KW-1185">Reference proteome</keyword>
<evidence type="ECO:0000313" key="2">
    <source>
        <dbReference type="EMBL" id="THF48744.1"/>
    </source>
</evidence>
<reference evidence="2 3" key="1">
    <citation type="submission" date="2019-04" db="EMBL/GenBank/DDBJ databases">
        <title>Flavobacterium sp. nov. isolated from construction timber.</title>
        <authorList>
            <person name="Lin S.-Y."/>
            <person name="Chang C.-T."/>
            <person name="Young C.-C."/>
        </authorList>
    </citation>
    <scope>NUCLEOTIDE SEQUENCE [LARGE SCALE GENOMIC DNA]</scope>
    <source>
        <strain evidence="2 3">CC-CTC003</strain>
    </source>
</reference>
<accession>A0A4S3ZT45</accession>
<feature type="chain" id="PRO_5020497889" description="NlpE N-terminal domain-containing protein" evidence="1">
    <location>
        <begin position="20"/>
        <end position="172"/>
    </location>
</feature>
<dbReference type="OrthoDB" id="1447646at2"/>
<dbReference type="AlphaFoldDB" id="A0A4S3ZT45"/>
<protein>
    <recommendedName>
        <fullName evidence="4">NlpE N-terminal domain-containing protein</fullName>
    </recommendedName>
</protein>
<dbReference type="RefSeq" id="WP_136403737.1">
    <property type="nucleotide sequence ID" value="NZ_SSNZ01000007.1"/>
</dbReference>
<name>A0A4S3ZT45_9FLAO</name>
<feature type="signal peptide" evidence="1">
    <location>
        <begin position="1"/>
        <end position="19"/>
    </location>
</feature>
<sequence length="172" mass="19406">MKKLLLIPVLLTMSFCDTANPNKSNMTTIINSECPSDGKCTIQLLKNKSMDKKIDGIGKLFYQLVDSDNKSVIIYEYNRNTEEGLQDGQHKEEIVFEIDNGVFDLKLKDAQLENVKMLFGRHCFCRGQAGFFAVSKGTLNLSQKESHVTFGLDFKVDEVPQLYTKVNATVVK</sequence>
<dbReference type="Proteomes" id="UP000307507">
    <property type="component" value="Unassembled WGS sequence"/>
</dbReference>
<keyword evidence="1" id="KW-0732">Signal</keyword>
<dbReference type="EMBL" id="SSNZ01000007">
    <property type="protein sequence ID" value="THF48744.1"/>
    <property type="molecule type" value="Genomic_DNA"/>
</dbReference>
<evidence type="ECO:0000256" key="1">
    <source>
        <dbReference type="SAM" id="SignalP"/>
    </source>
</evidence>
<evidence type="ECO:0008006" key="4">
    <source>
        <dbReference type="Google" id="ProtNLM"/>
    </source>
</evidence>
<organism evidence="2 3">
    <name type="scientific">Flavobacterium supellecticarium</name>
    <dbReference type="NCBI Taxonomy" id="2565924"/>
    <lineage>
        <taxon>Bacteria</taxon>
        <taxon>Pseudomonadati</taxon>
        <taxon>Bacteroidota</taxon>
        <taxon>Flavobacteriia</taxon>
        <taxon>Flavobacteriales</taxon>
        <taxon>Flavobacteriaceae</taxon>
        <taxon>Flavobacterium</taxon>
    </lineage>
</organism>
<comment type="caution">
    <text evidence="2">The sequence shown here is derived from an EMBL/GenBank/DDBJ whole genome shotgun (WGS) entry which is preliminary data.</text>
</comment>